<evidence type="ECO:0000256" key="3">
    <source>
        <dbReference type="PROSITE-ProRule" id="PRU00023"/>
    </source>
</evidence>
<keyword evidence="1" id="KW-0677">Repeat</keyword>
<dbReference type="STRING" id="401625.A0A0P1BAN2"/>
<name>A0A0P1BAN2_9BASI</name>
<sequence>MSGPAAMSEDLGRLCMDGNANLALRHLSSLSAEEAKLAVQSVDVDGRTPLHWAVSSRSFTRDSLRCLLNYGAEVSSVDKGSGWTALHIATSASHADAVDELLYHGAEVNAKTPKGLTPLHYAASKGLTEIGRALLKAGALVNARDNAKQCPIHRAASNGHDAFIRMLGKPPARTDGTAHEKTRVNPADRLGNTPLHLALESAHGNTAVILVEEFGADRSRTNEDGLTAEQMEGVGGQEQKRVLDYFRSSVGVED</sequence>
<dbReference type="InterPro" id="IPR036770">
    <property type="entry name" value="Ankyrin_rpt-contain_sf"/>
</dbReference>
<evidence type="ECO:0000313" key="5">
    <source>
        <dbReference type="Proteomes" id="UP000054845"/>
    </source>
</evidence>
<keyword evidence="2 3" id="KW-0040">ANK repeat</keyword>
<dbReference type="PANTHER" id="PTHR24180:SF45">
    <property type="entry name" value="POLY [ADP-RIBOSE] POLYMERASE TANKYRASE"/>
    <property type="match status" value="1"/>
</dbReference>
<dbReference type="GO" id="GO:0003950">
    <property type="term" value="F:NAD+ poly-ADP-ribosyltransferase activity"/>
    <property type="evidence" value="ECO:0007669"/>
    <property type="project" value="TreeGrafter"/>
</dbReference>
<dbReference type="PANTHER" id="PTHR24180">
    <property type="entry name" value="CYCLIN-DEPENDENT KINASE INHIBITOR 2C-RELATED"/>
    <property type="match status" value="1"/>
</dbReference>
<dbReference type="Pfam" id="PF12796">
    <property type="entry name" value="Ank_2"/>
    <property type="match status" value="2"/>
</dbReference>
<evidence type="ECO:0000256" key="1">
    <source>
        <dbReference type="ARBA" id="ARBA00022737"/>
    </source>
</evidence>
<keyword evidence="5" id="KW-1185">Reference proteome</keyword>
<dbReference type="Proteomes" id="UP000054845">
    <property type="component" value="Unassembled WGS sequence"/>
</dbReference>
<proteinExistence type="predicted"/>
<dbReference type="GO" id="GO:0005737">
    <property type="term" value="C:cytoplasm"/>
    <property type="evidence" value="ECO:0007669"/>
    <property type="project" value="TreeGrafter"/>
</dbReference>
<protein>
    <submittedName>
        <fullName evidence="4">26S proteasome regulatory complex, subunit PSMD10</fullName>
    </submittedName>
</protein>
<accession>A0A0P1BAN2</accession>
<feature type="repeat" description="ANK" evidence="3">
    <location>
        <begin position="114"/>
        <end position="146"/>
    </location>
</feature>
<dbReference type="SMART" id="SM00248">
    <property type="entry name" value="ANK"/>
    <property type="match status" value="4"/>
</dbReference>
<feature type="repeat" description="ANK" evidence="3">
    <location>
        <begin position="81"/>
        <end position="113"/>
    </location>
</feature>
<dbReference type="SUPFAM" id="SSF48403">
    <property type="entry name" value="Ankyrin repeat"/>
    <property type="match status" value="1"/>
</dbReference>
<dbReference type="AlphaFoldDB" id="A0A0P1BAN2"/>
<dbReference type="OrthoDB" id="539213at2759"/>
<dbReference type="GO" id="GO:0070198">
    <property type="term" value="P:protein localization to chromosome, telomeric region"/>
    <property type="evidence" value="ECO:0007669"/>
    <property type="project" value="TreeGrafter"/>
</dbReference>
<dbReference type="EMBL" id="CCYA01000181">
    <property type="protein sequence ID" value="CEH12683.1"/>
    <property type="molecule type" value="Genomic_DNA"/>
</dbReference>
<dbReference type="InterPro" id="IPR002110">
    <property type="entry name" value="Ankyrin_rpt"/>
</dbReference>
<dbReference type="PROSITE" id="PS50088">
    <property type="entry name" value="ANK_REPEAT"/>
    <property type="match status" value="4"/>
</dbReference>
<feature type="repeat" description="ANK" evidence="3">
    <location>
        <begin position="45"/>
        <end position="79"/>
    </location>
</feature>
<dbReference type="GO" id="GO:1904355">
    <property type="term" value="P:positive regulation of telomere capping"/>
    <property type="evidence" value="ECO:0007669"/>
    <property type="project" value="TreeGrafter"/>
</dbReference>
<dbReference type="GO" id="GO:0000502">
    <property type="term" value="C:proteasome complex"/>
    <property type="evidence" value="ECO:0007669"/>
    <property type="project" value="UniProtKB-KW"/>
</dbReference>
<dbReference type="PROSITE" id="PS50297">
    <property type="entry name" value="ANK_REP_REGION"/>
    <property type="match status" value="3"/>
</dbReference>
<reference evidence="5" key="1">
    <citation type="submission" date="2014-09" db="EMBL/GenBank/DDBJ databases">
        <authorList>
            <person name="Sharma Rahul"/>
            <person name="Thines Marco"/>
        </authorList>
    </citation>
    <scope>NUCLEOTIDE SEQUENCE [LARGE SCALE GENOMIC DNA]</scope>
</reference>
<evidence type="ECO:0000256" key="2">
    <source>
        <dbReference type="ARBA" id="ARBA00023043"/>
    </source>
</evidence>
<dbReference type="GO" id="GO:0005634">
    <property type="term" value="C:nucleus"/>
    <property type="evidence" value="ECO:0007669"/>
    <property type="project" value="TreeGrafter"/>
</dbReference>
<dbReference type="InterPro" id="IPR051637">
    <property type="entry name" value="Ank_repeat_dom-contain_49"/>
</dbReference>
<feature type="repeat" description="ANK" evidence="3">
    <location>
        <begin position="190"/>
        <end position="223"/>
    </location>
</feature>
<keyword evidence="4" id="KW-0647">Proteasome</keyword>
<organism evidence="4 5">
    <name type="scientific">Ceraceosorus bombacis</name>
    <dbReference type="NCBI Taxonomy" id="401625"/>
    <lineage>
        <taxon>Eukaryota</taxon>
        <taxon>Fungi</taxon>
        <taxon>Dikarya</taxon>
        <taxon>Basidiomycota</taxon>
        <taxon>Ustilaginomycotina</taxon>
        <taxon>Exobasidiomycetes</taxon>
        <taxon>Ceraceosorales</taxon>
        <taxon>Ceraceosoraceae</taxon>
        <taxon>Ceraceosorus</taxon>
    </lineage>
</organism>
<dbReference type="Gene3D" id="1.25.40.20">
    <property type="entry name" value="Ankyrin repeat-containing domain"/>
    <property type="match status" value="2"/>
</dbReference>
<evidence type="ECO:0000313" key="4">
    <source>
        <dbReference type="EMBL" id="CEH12683.1"/>
    </source>
</evidence>